<evidence type="ECO:0000313" key="1">
    <source>
        <dbReference type="EMBL" id="TGO61322.1"/>
    </source>
</evidence>
<dbReference type="AlphaFoldDB" id="A0A4Z1IPF2"/>
<proteinExistence type="predicted"/>
<organism evidence="1 2">
    <name type="scientific">Botryotinia convoluta</name>
    <dbReference type="NCBI Taxonomy" id="54673"/>
    <lineage>
        <taxon>Eukaryota</taxon>
        <taxon>Fungi</taxon>
        <taxon>Dikarya</taxon>
        <taxon>Ascomycota</taxon>
        <taxon>Pezizomycotina</taxon>
        <taxon>Leotiomycetes</taxon>
        <taxon>Helotiales</taxon>
        <taxon>Sclerotiniaceae</taxon>
        <taxon>Botryotinia</taxon>
    </lineage>
</organism>
<dbReference type="EMBL" id="PQXN01000028">
    <property type="protein sequence ID" value="TGO61322.1"/>
    <property type="molecule type" value="Genomic_DNA"/>
</dbReference>
<reference evidence="1 2" key="1">
    <citation type="submission" date="2017-12" db="EMBL/GenBank/DDBJ databases">
        <title>Comparative genomics of Botrytis spp.</title>
        <authorList>
            <person name="Valero-Jimenez C.A."/>
            <person name="Tapia P."/>
            <person name="Veloso J."/>
            <person name="Silva-Moreno E."/>
            <person name="Staats M."/>
            <person name="Valdes J.H."/>
            <person name="Van Kan J.A.L."/>
        </authorList>
    </citation>
    <scope>NUCLEOTIDE SEQUENCE [LARGE SCALE GENOMIC DNA]</scope>
    <source>
        <strain evidence="1 2">MUCL11595</strain>
    </source>
</reference>
<protein>
    <submittedName>
        <fullName evidence="1">Uncharacterized protein</fullName>
    </submittedName>
</protein>
<comment type="caution">
    <text evidence="1">The sequence shown here is derived from an EMBL/GenBank/DDBJ whole genome shotgun (WGS) entry which is preliminary data.</text>
</comment>
<sequence>MLPYSRTQGNYYIAQGIVYNMRSPLTLDFAGNLFMYINTHHFQETGPANIQGKTGQIAALSITMLTISLVLYRSYSNHGRLERTWQRKHVKAVSGSVRPSVHLDENAAKAWGKRPKRTSTREVGTIVKQGDIIGST</sequence>
<evidence type="ECO:0000313" key="2">
    <source>
        <dbReference type="Proteomes" id="UP000297527"/>
    </source>
</evidence>
<name>A0A4Z1IPF2_9HELO</name>
<dbReference type="Proteomes" id="UP000297527">
    <property type="component" value="Unassembled WGS sequence"/>
</dbReference>
<gene>
    <name evidence="1" type="ORF">BCON_0028g00390</name>
</gene>
<accession>A0A4Z1IPF2</accession>
<keyword evidence="2" id="KW-1185">Reference proteome</keyword>